<dbReference type="InParanoid" id="A0A6P8IIQ1"/>
<accession>A0A6P8IIQ1</accession>
<reference evidence="12" key="1">
    <citation type="submission" date="2025-08" db="UniProtKB">
        <authorList>
            <consortium name="RefSeq"/>
        </authorList>
    </citation>
    <scope>IDENTIFICATION</scope>
    <source>
        <tissue evidence="12">Tentacle</tissue>
    </source>
</reference>
<dbReference type="GO" id="GO:0061617">
    <property type="term" value="C:MICOS complex"/>
    <property type="evidence" value="ECO:0007669"/>
    <property type="project" value="UniProtKB-UniRule"/>
</dbReference>
<keyword evidence="11" id="KW-1185">Reference proteome</keyword>
<evidence type="ECO:0000313" key="12">
    <source>
        <dbReference type="RefSeq" id="XP_031566736.1"/>
    </source>
</evidence>
<evidence type="ECO:0000313" key="11">
    <source>
        <dbReference type="Proteomes" id="UP000515163"/>
    </source>
</evidence>
<name>A0A6P8IIQ1_ACTTE</name>
<evidence type="ECO:0000256" key="1">
    <source>
        <dbReference type="ARBA" id="ARBA00002689"/>
    </source>
</evidence>
<proteinExistence type="inferred from homology"/>
<evidence type="ECO:0000256" key="5">
    <source>
        <dbReference type="ARBA" id="ARBA00022792"/>
    </source>
</evidence>
<keyword evidence="5 9" id="KW-0999">Mitochondrion inner membrane</keyword>
<dbReference type="GeneID" id="116301759"/>
<keyword evidence="6" id="KW-1133">Transmembrane helix</keyword>
<feature type="compositionally biased region" description="Basic and acidic residues" evidence="10">
    <location>
        <begin position="118"/>
        <end position="129"/>
    </location>
</feature>
<feature type="region of interest" description="Disordered" evidence="10">
    <location>
        <begin position="92"/>
        <end position="129"/>
    </location>
</feature>
<evidence type="ECO:0000256" key="8">
    <source>
        <dbReference type="ARBA" id="ARBA00023136"/>
    </source>
</evidence>
<sequence>MAPIRKSEEEVGRIWDRCFVDTTIKAASGAIVGSLFSLLFFKRKSWPVALGLGVGIGAGYTNCRHQFWWRRYYPYPPAQGFKYRPPFWRAPPHSRKDNAPEKSKEAPPPADVAPEPVATEKTEIKPSDS</sequence>
<evidence type="ECO:0000256" key="7">
    <source>
        <dbReference type="ARBA" id="ARBA00023128"/>
    </source>
</evidence>
<dbReference type="PANTHER" id="PTHR21304:SF0">
    <property type="entry name" value="MICOS COMPLEX SUBUNIT MIC10"/>
    <property type="match status" value="1"/>
</dbReference>
<keyword evidence="8" id="KW-0472">Membrane</keyword>
<comment type="subcellular location">
    <subcellularLocation>
        <location evidence="2 9">Mitochondrion inner membrane</location>
        <topology evidence="2 9">Single-pass membrane protein</topology>
    </subcellularLocation>
</comment>
<dbReference type="KEGG" id="aten:116301759"/>
<feature type="compositionally biased region" description="Basic and acidic residues" evidence="10">
    <location>
        <begin position="94"/>
        <end position="105"/>
    </location>
</feature>
<dbReference type="Proteomes" id="UP000515163">
    <property type="component" value="Unplaced"/>
</dbReference>
<evidence type="ECO:0000256" key="9">
    <source>
        <dbReference type="RuleBase" id="RU363011"/>
    </source>
</evidence>
<evidence type="ECO:0000256" key="3">
    <source>
        <dbReference type="ARBA" id="ARBA00006792"/>
    </source>
</evidence>
<dbReference type="Pfam" id="PF04418">
    <property type="entry name" value="DUF543"/>
    <property type="match status" value="1"/>
</dbReference>
<keyword evidence="4" id="KW-0812">Transmembrane</keyword>
<evidence type="ECO:0000256" key="2">
    <source>
        <dbReference type="ARBA" id="ARBA00004434"/>
    </source>
</evidence>
<gene>
    <name evidence="12" type="primary">LOC116301759</name>
</gene>
<protein>
    <recommendedName>
        <fullName evidence="9">MICOS complex subunit MIC10</fullName>
    </recommendedName>
</protein>
<dbReference type="PANTHER" id="PTHR21304">
    <property type="entry name" value="MICOS COMPLEX SUBUNIT MIC10"/>
    <property type="match status" value="1"/>
</dbReference>
<organism evidence="11 12">
    <name type="scientific">Actinia tenebrosa</name>
    <name type="common">Australian red waratah sea anemone</name>
    <dbReference type="NCBI Taxonomy" id="6105"/>
    <lineage>
        <taxon>Eukaryota</taxon>
        <taxon>Metazoa</taxon>
        <taxon>Cnidaria</taxon>
        <taxon>Anthozoa</taxon>
        <taxon>Hexacorallia</taxon>
        <taxon>Actiniaria</taxon>
        <taxon>Actiniidae</taxon>
        <taxon>Actinia</taxon>
    </lineage>
</organism>
<evidence type="ECO:0000256" key="4">
    <source>
        <dbReference type="ARBA" id="ARBA00022692"/>
    </source>
</evidence>
<dbReference type="AlphaFoldDB" id="A0A6P8IIQ1"/>
<evidence type="ECO:0000256" key="6">
    <source>
        <dbReference type="ARBA" id="ARBA00022989"/>
    </source>
</evidence>
<dbReference type="OrthoDB" id="1916310at2759"/>
<keyword evidence="7 9" id="KW-0496">Mitochondrion</keyword>
<dbReference type="InterPro" id="IPR007512">
    <property type="entry name" value="Mic10"/>
</dbReference>
<comment type="subunit">
    <text evidence="9">Component of the mitochondrial contact site and cristae organizing system (MICOS) complex.</text>
</comment>
<comment type="similarity">
    <text evidence="3 9">Belongs to the MICOS complex subunit Mic10 family.</text>
</comment>
<comment type="function">
    <text evidence="1 9">Component of the MICOS complex, a large protein complex of the mitochondrial inner membrane that plays crucial roles in the maintenance of crista junctions, inner membrane architecture, and formation of contact sites to the outer membrane.</text>
</comment>
<evidence type="ECO:0000256" key="10">
    <source>
        <dbReference type="SAM" id="MobiDB-lite"/>
    </source>
</evidence>
<dbReference type="RefSeq" id="XP_031566736.1">
    <property type="nucleotide sequence ID" value="XM_031710876.1"/>
</dbReference>